<protein>
    <submittedName>
        <fullName evidence="1">Uncharacterized protein</fullName>
    </submittedName>
</protein>
<organism evidence="1 2">
    <name type="scientific">Caerostris extrusa</name>
    <name type="common">Bark spider</name>
    <name type="synonym">Caerostris bankana</name>
    <dbReference type="NCBI Taxonomy" id="172846"/>
    <lineage>
        <taxon>Eukaryota</taxon>
        <taxon>Metazoa</taxon>
        <taxon>Ecdysozoa</taxon>
        <taxon>Arthropoda</taxon>
        <taxon>Chelicerata</taxon>
        <taxon>Arachnida</taxon>
        <taxon>Araneae</taxon>
        <taxon>Araneomorphae</taxon>
        <taxon>Entelegynae</taxon>
        <taxon>Araneoidea</taxon>
        <taxon>Araneidae</taxon>
        <taxon>Caerostris</taxon>
    </lineage>
</organism>
<dbReference type="EMBL" id="BPLR01016348">
    <property type="protein sequence ID" value="GIY83177.1"/>
    <property type="molecule type" value="Genomic_DNA"/>
</dbReference>
<sequence length="118" mass="13673">MLYNKPYKRSPTKNFCINAVDDINKISRPENLHTGRYNGQCKDGPSFQFEEEEETMKYPLWGFIELSVALHFARLTCRVLSSLQSEDRFLCALTNGRFVSQRVVLFLDLVCEVSEPCK</sequence>
<dbReference type="Proteomes" id="UP001054945">
    <property type="component" value="Unassembled WGS sequence"/>
</dbReference>
<dbReference type="AlphaFoldDB" id="A0AAV4WKL3"/>
<evidence type="ECO:0000313" key="2">
    <source>
        <dbReference type="Proteomes" id="UP001054945"/>
    </source>
</evidence>
<name>A0AAV4WKL3_CAEEX</name>
<proteinExistence type="predicted"/>
<gene>
    <name evidence="1" type="ORF">CEXT_191311</name>
</gene>
<accession>A0AAV4WKL3</accession>
<comment type="caution">
    <text evidence="1">The sequence shown here is derived from an EMBL/GenBank/DDBJ whole genome shotgun (WGS) entry which is preliminary data.</text>
</comment>
<evidence type="ECO:0000313" key="1">
    <source>
        <dbReference type="EMBL" id="GIY83177.1"/>
    </source>
</evidence>
<keyword evidence="2" id="KW-1185">Reference proteome</keyword>
<reference evidence="1 2" key="1">
    <citation type="submission" date="2021-06" db="EMBL/GenBank/DDBJ databases">
        <title>Caerostris extrusa draft genome.</title>
        <authorList>
            <person name="Kono N."/>
            <person name="Arakawa K."/>
        </authorList>
    </citation>
    <scope>NUCLEOTIDE SEQUENCE [LARGE SCALE GENOMIC DNA]</scope>
</reference>